<dbReference type="InterPro" id="IPR016162">
    <property type="entry name" value="Ald_DH_N"/>
</dbReference>
<protein>
    <recommendedName>
        <fullName evidence="2">aldehyde dehydrogenase (NAD(+))</fullName>
        <ecNumber evidence="2">1.2.1.3</ecNumber>
    </recommendedName>
</protein>
<dbReference type="Pfam" id="PF00171">
    <property type="entry name" value="Aldedh"/>
    <property type="match status" value="1"/>
</dbReference>
<comment type="caution">
    <text evidence="5">The sequence shown here is derived from an EMBL/GenBank/DDBJ whole genome shotgun (WGS) entry which is preliminary data.</text>
</comment>
<dbReference type="EC" id="1.2.1.3" evidence="2"/>
<sequence>MFVVVGLGVVRVCRRRWSSSSGRAATLYVDGEVRGASDGLEIDVVSPADESVMSRLSDASAFDAGVAICAARRAFETKDREWARIPSQRSEALLAASAWTRANVEELADLESRDCGKPIIESRVDVAYCGDVLEYYAGLATSEDTMLEGTEIEGTACAARVRYGPRGACALVTPWNFPLMQAVLKVAPCVAAGNTFVLKPSPLASLTCVRFVAEALGPACPPGVANLLTGGPPLSAVDRASAALVSSPEIDFASFTGSTRGGRAVLAASAPHARPSALELGGKGACVVFDDVDLDVAADWVMFGIFQCAGQVCSATSRLLAHRDIYRPLLDRICEKTVEKVVPGHPLDARTTLGPVVSRDRASAILAAVDRAPHPPLLRHGDNKFSYVAAHVFDDVPVDSELWRDEIFGPVLATRAFDTEDDAVALANDSLYGLAHTVLTADQSRADRVATKLDAGVVWCNANQLLWPQTPFGGTKRSGFGWEGGLAGLREYQQPKTVIQAPPGFSFRAYS</sequence>
<dbReference type="InterPro" id="IPR016161">
    <property type="entry name" value="Ald_DH/histidinol_DH"/>
</dbReference>
<evidence type="ECO:0000313" key="5">
    <source>
        <dbReference type="EMBL" id="KAJ8610867.1"/>
    </source>
</evidence>
<keyword evidence="6" id="KW-1185">Reference proteome</keyword>
<evidence type="ECO:0000256" key="3">
    <source>
        <dbReference type="ARBA" id="ARBA00049194"/>
    </source>
</evidence>
<gene>
    <name evidence="5" type="ORF">CTAYLR_009128</name>
</gene>
<reference evidence="5" key="1">
    <citation type="submission" date="2023-01" db="EMBL/GenBank/DDBJ databases">
        <title>Metagenome sequencing of chrysophaentin producing Chrysophaeum taylorii.</title>
        <authorList>
            <person name="Davison J."/>
            <person name="Bewley C."/>
        </authorList>
    </citation>
    <scope>NUCLEOTIDE SEQUENCE</scope>
    <source>
        <strain evidence="5">NIES-1699</strain>
    </source>
</reference>
<evidence type="ECO:0000259" key="4">
    <source>
        <dbReference type="Pfam" id="PF00171"/>
    </source>
</evidence>
<feature type="domain" description="Aldehyde dehydrogenase" evidence="4">
    <location>
        <begin position="40"/>
        <end position="498"/>
    </location>
</feature>
<evidence type="ECO:0000256" key="2">
    <source>
        <dbReference type="ARBA" id="ARBA00024226"/>
    </source>
</evidence>
<organism evidence="5 6">
    <name type="scientific">Chrysophaeum taylorii</name>
    <dbReference type="NCBI Taxonomy" id="2483200"/>
    <lineage>
        <taxon>Eukaryota</taxon>
        <taxon>Sar</taxon>
        <taxon>Stramenopiles</taxon>
        <taxon>Ochrophyta</taxon>
        <taxon>Pelagophyceae</taxon>
        <taxon>Pelagomonadales</taxon>
        <taxon>Pelagomonadaceae</taxon>
        <taxon>Chrysophaeum</taxon>
    </lineage>
</organism>
<comment type="catalytic activity">
    <reaction evidence="3">
        <text>an aldehyde + NAD(+) + H2O = a carboxylate + NADH + 2 H(+)</text>
        <dbReference type="Rhea" id="RHEA:16185"/>
        <dbReference type="ChEBI" id="CHEBI:15377"/>
        <dbReference type="ChEBI" id="CHEBI:15378"/>
        <dbReference type="ChEBI" id="CHEBI:17478"/>
        <dbReference type="ChEBI" id="CHEBI:29067"/>
        <dbReference type="ChEBI" id="CHEBI:57540"/>
        <dbReference type="ChEBI" id="CHEBI:57945"/>
        <dbReference type="EC" id="1.2.1.3"/>
    </reaction>
</comment>
<dbReference type="InterPro" id="IPR016160">
    <property type="entry name" value="Ald_DH_CS_CYS"/>
</dbReference>
<keyword evidence="1" id="KW-0560">Oxidoreductase</keyword>
<dbReference type="AlphaFoldDB" id="A0AAD7UM37"/>
<evidence type="ECO:0000313" key="6">
    <source>
        <dbReference type="Proteomes" id="UP001230188"/>
    </source>
</evidence>
<dbReference type="SUPFAM" id="SSF53720">
    <property type="entry name" value="ALDH-like"/>
    <property type="match status" value="1"/>
</dbReference>
<dbReference type="EMBL" id="JAQMWT010000092">
    <property type="protein sequence ID" value="KAJ8610867.1"/>
    <property type="molecule type" value="Genomic_DNA"/>
</dbReference>
<evidence type="ECO:0000256" key="1">
    <source>
        <dbReference type="ARBA" id="ARBA00023002"/>
    </source>
</evidence>
<name>A0AAD7UM37_9STRA</name>
<dbReference type="Gene3D" id="3.40.309.10">
    <property type="entry name" value="Aldehyde Dehydrogenase, Chain A, domain 2"/>
    <property type="match status" value="1"/>
</dbReference>
<accession>A0AAD7UM37</accession>
<dbReference type="PROSITE" id="PS00070">
    <property type="entry name" value="ALDEHYDE_DEHYDR_CYS"/>
    <property type="match status" value="1"/>
</dbReference>
<dbReference type="Gene3D" id="3.40.605.10">
    <property type="entry name" value="Aldehyde Dehydrogenase, Chain A, domain 1"/>
    <property type="match status" value="1"/>
</dbReference>
<dbReference type="PANTHER" id="PTHR42804:SF1">
    <property type="entry name" value="ALDEHYDE DEHYDROGENASE-RELATED"/>
    <property type="match status" value="1"/>
</dbReference>
<dbReference type="PANTHER" id="PTHR42804">
    <property type="entry name" value="ALDEHYDE DEHYDROGENASE"/>
    <property type="match status" value="1"/>
</dbReference>
<dbReference type="GO" id="GO:0004029">
    <property type="term" value="F:aldehyde dehydrogenase (NAD+) activity"/>
    <property type="evidence" value="ECO:0007669"/>
    <property type="project" value="UniProtKB-EC"/>
</dbReference>
<dbReference type="InterPro" id="IPR016163">
    <property type="entry name" value="Ald_DH_C"/>
</dbReference>
<proteinExistence type="predicted"/>
<dbReference type="Proteomes" id="UP001230188">
    <property type="component" value="Unassembled WGS sequence"/>
</dbReference>
<dbReference type="InterPro" id="IPR015590">
    <property type="entry name" value="Aldehyde_DH_dom"/>
</dbReference>